<evidence type="ECO:0000256" key="3">
    <source>
        <dbReference type="SAM" id="MobiDB-lite"/>
    </source>
</evidence>
<feature type="domain" description="SGNH hydrolase-type esterase" evidence="5">
    <location>
        <begin position="968"/>
        <end position="1272"/>
    </location>
</feature>
<evidence type="ECO:0000256" key="1">
    <source>
        <dbReference type="PIRSR" id="PIRSR637460-1"/>
    </source>
</evidence>
<feature type="disulfide bond" evidence="2">
    <location>
        <begin position="1002"/>
        <end position="1042"/>
    </location>
</feature>
<keyword evidence="7" id="KW-0378">Hydrolase</keyword>
<dbReference type="InterPro" id="IPR037460">
    <property type="entry name" value="SEST-like"/>
</dbReference>
<dbReference type="GO" id="GO:0019433">
    <property type="term" value="P:triglyceride catabolic process"/>
    <property type="evidence" value="ECO:0007669"/>
    <property type="project" value="TreeGrafter"/>
</dbReference>
<proteinExistence type="predicted"/>
<dbReference type="RefSeq" id="WP_146350157.1">
    <property type="nucleotide sequence ID" value="NZ_VOBR01000004.1"/>
</dbReference>
<gene>
    <name evidence="7" type="ORF">FKR81_07260</name>
</gene>
<evidence type="ECO:0000256" key="2">
    <source>
        <dbReference type="PIRSR" id="PIRSR637460-2"/>
    </source>
</evidence>
<name>A0A563F0M0_9PSEU</name>
<dbReference type="Gene3D" id="3.40.50.1110">
    <property type="entry name" value="SGNH hydrolase"/>
    <property type="match status" value="1"/>
</dbReference>
<feature type="region of interest" description="Disordered" evidence="3">
    <location>
        <begin position="707"/>
        <end position="731"/>
    </location>
</feature>
<sequence>MRTTRTRSTALLAAAIVLIASPSIAAAAPKAPAPPAAPANQAEANSTDPSKRDELLGKDWEKSNDRAWTTSGDADGFHVMVADAATGYTWRTAASLSEPGFDADQWVGNACVTESGKRAVVVYAPRIFTNREQLAARGGFSAVVDLDSGAVTKLPVRSSLAYFNPGCGTGEQAVLTQEGDDLAKTGLNRLDAAAGSVAKRIEVDGQVTSAVPTKAGIVAAARDAVVKIDDKGVRTRFAAATGTPFLLKPDADGGVVFLERLGDEVRARRTVPGDAKPKVTTLATGALKDLAVTSGKAGKVFITGAAKTVSALPPSVAKIDVARDAVLSTEGRSAVEKSEWEKPTATGEAVRDAKVELKVLATGKKVGFKVNPADDVSDQAATGRAVHPKLGGASVQAQVAGTDLTDAAQRVCSLPRNDPNGMATQPTPQQAEWAADRAVLGTLEQNDGAQKMFPPVSIGDGQKVPPQILLGIMAQESNLWQASRFALPGVPANPLIGNYYGLAIYNNSQVDDWDIHWDQADCGYGITQVTDGMRMAGREGDPKKHGQALPADQQKAIALDFKSNIAKGLTILQTKWNETKNAGLVLNNGNSRKIENWFFAVWAYNSGFNANKGDGSPWGLGWTNNPINPRYKENRAPFLETCQCDAKNPQFWPYPEKIMGWAAFSIATPTGPGYAIAWWNTTQQRSEVKPPARLFCTAQNDCYPNQKWTPDDPSVLPGPGDDPEPAGPCGHKNPANGKYDLKCWWHFPAEWKANCDSTCGNWNFTYDVEPMPNWGTNYPPRCGLETLPQDVLIIDDVAQTPQQPGSKWADPMRKCSRGWTNQGTLKFEFSDPAAAIDLHQIGAGFDNHFWFGHTRNKYADSLFKITGTWELNRDLNQWARVMVHIPDHGAHTRQARYEIETGSKTKHRVVLQRTEQNKWVSLGAFQFSGRPKVRLSSTTEDGEGVEDIAWDAIAFQPLAKKPDNLIVALGDSYSSGEGSGGNPAYYRETNIDGDKPRWRNACHRSPNAWSRQGKLARDNGVTIGSIADFYNNPTLDYHLLACSGARVRDLLPRNALPGESQPPRDAWGDGGAAGYYELAQLDRGFVDEDTTLVTLSIGGNDTYFSPLIQQCFYTQSQCKDSEMVDRFGPGMLKDAVPRHIDEKVMPSVATAIRTIHKMAPNAKIVLMGYPKLMENRNSCAVTFTPRTVEWTGEVATALSNKYRMLELRLVGEEHIPMTYADPMSAFEGKGACGDPERINFIKTDKTESDEPLTNGALIAAEGFHPNKEGHKIYGDVFTDALRRLGL</sequence>
<dbReference type="Proteomes" id="UP000316639">
    <property type="component" value="Unassembled WGS sequence"/>
</dbReference>
<feature type="chain" id="PRO_5021914214" evidence="4">
    <location>
        <begin position="28"/>
        <end position="1286"/>
    </location>
</feature>
<comment type="caution">
    <text evidence="7">The sequence shown here is derived from an EMBL/GenBank/DDBJ whole genome shotgun (WGS) entry which is preliminary data.</text>
</comment>
<dbReference type="Pfam" id="PF25275">
    <property type="entry name" value="Golvesin_C"/>
    <property type="match status" value="1"/>
</dbReference>
<evidence type="ECO:0000256" key="4">
    <source>
        <dbReference type="SAM" id="SignalP"/>
    </source>
</evidence>
<feature type="active site" evidence="1">
    <location>
        <position position="1264"/>
    </location>
</feature>
<evidence type="ECO:0000259" key="6">
    <source>
        <dbReference type="Pfam" id="PF25275"/>
    </source>
</evidence>
<feature type="signal peptide" evidence="4">
    <location>
        <begin position="1"/>
        <end position="27"/>
    </location>
</feature>
<keyword evidence="2" id="KW-1015">Disulfide bond</keyword>
<organism evidence="7 8">
    <name type="scientific">Lentzea tibetensis</name>
    <dbReference type="NCBI Taxonomy" id="2591470"/>
    <lineage>
        <taxon>Bacteria</taxon>
        <taxon>Bacillati</taxon>
        <taxon>Actinomycetota</taxon>
        <taxon>Actinomycetes</taxon>
        <taxon>Pseudonocardiales</taxon>
        <taxon>Pseudonocardiaceae</taxon>
        <taxon>Lentzea</taxon>
    </lineage>
</organism>
<dbReference type="PANTHER" id="PTHR37981">
    <property type="entry name" value="LIPASE 2"/>
    <property type="match status" value="1"/>
</dbReference>
<evidence type="ECO:0000313" key="7">
    <source>
        <dbReference type="EMBL" id="TWP52904.1"/>
    </source>
</evidence>
<keyword evidence="4" id="KW-0732">Signal</keyword>
<dbReference type="InterPro" id="IPR036514">
    <property type="entry name" value="SGNH_hydro_sf"/>
</dbReference>
<accession>A0A563F0M0</accession>
<dbReference type="EMBL" id="VOBR01000004">
    <property type="protein sequence ID" value="TWP52904.1"/>
    <property type="molecule type" value="Genomic_DNA"/>
</dbReference>
<dbReference type="InterPro" id="IPR013830">
    <property type="entry name" value="SGNH_hydro"/>
</dbReference>
<feature type="domain" description="Golvesin/Xly CBD-like" evidence="6">
    <location>
        <begin position="867"/>
        <end position="955"/>
    </location>
</feature>
<feature type="region of interest" description="Disordered" evidence="3">
    <location>
        <begin position="28"/>
        <end position="67"/>
    </location>
</feature>
<dbReference type="InterPro" id="IPR033803">
    <property type="entry name" value="CBD-like_Golvesin-Xly"/>
</dbReference>
<feature type="compositionally biased region" description="Basic and acidic residues" evidence="3">
    <location>
        <begin position="49"/>
        <end position="65"/>
    </location>
</feature>
<protein>
    <submittedName>
        <fullName evidence="7">SGNH/GDSL hydrolase family protein</fullName>
    </submittedName>
</protein>
<reference evidence="7 8" key="1">
    <citation type="submission" date="2019-07" db="EMBL/GenBank/DDBJ databases">
        <title>Lentzea xizangensis sp. nov., isolated from Qinghai-Tibetan Plateau Soils.</title>
        <authorList>
            <person name="Huang J."/>
        </authorList>
    </citation>
    <scope>NUCLEOTIDE SEQUENCE [LARGE SCALE GENOMIC DNA]</scope>
    <source>
        <strain evidence="7 8">FXJ1.1311</strain>
    </source>
</reference>
<evidence type="ECO:0000259" key="5">
    <source>
        <dbReference type="Pfam" id="PF13472"/>
    </source>
</evidence>
<dbReference type="GO" id="GO:0004806">
    <property type="term" value="F:triacylglycerol lipase activity"/>
    <property type="evidence" value="ECO:0007669"/>
    <property type="project" value="TreeGrafter"/>
</dbReference>
<dbReference type="PANTHER" id="PTHR37981:SF1">
    <property type="entry name" value="SGNH HYDROLASE-TYPE ESTERASE DOMAIN-CONTAINING PROTEIN"/>
    <property type="match status" value="1"/>
</dbReference>
<dbReference type="OrthoDB" id="5503950at2"/>
<feature type="active site" description="Nucleophile" evidence="1">
    <location>
        <position position="972"/>
    </location>
</feature>
<feature type="disulfide bond" evidence="2">
    <location>
        <begin position="1179"/>
        <end position="1232"/>
    </location>
</feature>
<dbReference type="Pfam" id="PF13472">
    <property type="entry name" value="Lipase_GDSL_2"/>
    <property type="match status" value="1"/>
</dbReference>
<dbReference type="CDD" id="cd01823">
    <property type="entry name" value="SEST_like"/>
    <property type="match status" value="1"/>
</dbReference>
<dbReference type="SUPFAM" id="SSF52266">
    <property type="entry name" value="SGNH hydrolase"/>
    <property type="match status" value="1"/>
</dbReference>
<evidence type="ECO:0000313" key="8">
    <source>
        <dbReference type="Proteomes" id="UP000316639"/>
    </source>
</evidence>
<keyword evidence="8" id="KW-1185">Reference proteome</keyword>